<keyword evidence="1" id="KW-0315">Glutamine amidotransferase</keyword>
<protein>
    <recommendedName>
        <fullName evidence="2">Glutamine amidotransferase domain-containing protein</fullName>
    </recommendedName>
</protein>
<proteinExistence type="predicted"/>
<dbReference type="Gene3D" id="3.40.50.880">
    <property type="match status" value="1"/>
</dbReference>
<gene>
    <name evidence="3" type="ORF">SYNTR_1500</name>
</gene>
<name>A0A6I6DIW0_9FIRM</name>
<dbReference type="InterPro" id="IPR029062">
    <property type="entry name" value="Class_I_gatase-like"/>
</dbReference>
<accession>A0A6I6DIW0</accession>
<dbReference type="RefSeq" id="WP_156203917.1">
    <property type="nucleotide sequence ID" value="NZ_CP046457.1"/>
</dbReference>
<dbReference type="GO" id="GO:0005829">
    <property type="term" value="C:cytosol"/>
    <property type="evidence" value="ECO:0007669"/>
    <property type="project" value="TreeGrafter"/>
</dbReference>
<dbReference type="GO" id="GO:0004049">
    <property type="term" value="F:anthranilate synthase activity"/>
    <property type="evidence" value="ECO:0007669"/>
    <property type="project" value="TreeGrafter"/>
</dbReference>
<dbReference type="InterPro" id="IPR017926">
    <property type="entry name" value="GATASE"/>
</dbReference>
<organism evidence="3 4">
    <name type="scientific">Candidatus Syntrophocurvum alkaliphilum</name>
    <dbReference type="NCBI Taxonomy" id="2293317"/>
    <lineage>
        <taxon>Bacteria</taxon>
        <taxon>Bacillati</taxon>
        <taxon>Bacillota</taxon>
        <taxon>Clostridia</taxon>
        <taxon>Eubacteriales</taxon>
        <taxon>Syntrophomonadaceae</taxon>
        <taxon>Candidatus Syntrophocurvum</taxon>
    </lineage>
</organism>
<dbReference type="InterPro" id="IPR006221">
    <property type="entry name" value="TrpG/PapA_dom"/>
</dbReference>
<dbReference type="EMBL" id="CP046457">
    <property type="protein sequence ID" value="QGU00094.1"/>
    <property type="molecule type" value="Genomic_DNA"/>
</dbReference>
<evidence type="ECO:0000313" key="4">
    <source>
        <dbReference type="Proteomes" id="UP000426444"/>
    </source>
</evidence>
<dbReference type="Pfam" id="PF00117">
    <property type="entry name" value="GATase"/>
    <property type="match status" value="1"/>
</dbReference>
<evidence type="ECO:0000259" key="2">
    <source>
        <dbReference type="Pfam" id="PF00117"/>
    </source>
</evidence>
<dbReference type="PROSITE" id="PS51273">
    <property type="entry name" value="GATASE_TYPE_1"/>
    <property type="match status" value="1"/>
</dbReference>
<dbReference type="InterPro" id="IPR050472">
    <property type="entry name" value="Anth_synth/Amidotransfase"/>
</dbReference>
<dbReference type="FunFam" id="3.40.50.880:FF:000003">
    <property type="entry name" value="Anthranilate synthase component II"/>
    <property type="match status" value="1"/>
</dbReference>
<feature type="domain" description="Glutamine amidotransferase" evidence="2">
    <location>
        <begin position="3"/>
        <end position="185"/>
    </location>
</feature>
<dbReference type="PRINTS" id="PR00096">
    <property type="entry name" value="GATASE"/>
</dbReference>
<dbReference type="PANTHER" id="PTHR43418:SF4">
    <property type="entry name" value="MULTIFUNCTIONAL TRYPTOPHAN BIOSYNTHESIS PROTEIN"/>
    <property type="match status" value="1"/>
</dbReference>
<dbReference type="PANTHER" id="PTHR43418">
    <property type="entry name" value="MULTIFUNCTIONAL TRYPTOPHAN BIOSYNTHESIS PROTEIN-RELATED"/>
    <property type="match status" value="1"/>
</dbReference>
<sequence length="197" mass="22382">MILMIDNYDSFTYNIVQYMEELGEDLKVVYNDEISVEEIEEIKPEAIIISPGPSGPEQSGVCLDVIARFYNQIPILGVCLGHQCIGYVFGAEVFVNERLMHGKTSNIYHNKTGLYHSLPYPFTAARYNSLIINENNLPECLKITSRSEFSEVMGIKHIKYPVEGVQFHPESIMTTEGKNLLANFIKVKNDWNVKKLA</sequence>
<dbReference type="NCBIfam" id="TIGR00566">
    <property type="entry name" value="trpG_papA"/>
    <property type="match status" value="1"/>
</dbReference>
<dbReference type="KEGG" id="salq:SYNTR_1500"/>
<evidence type="ECO:0000313" key="3">
    <source>
        <dbReference type="EMBL" id="QGU00094.1"/>
    </source>
</evidence>
<dbReference type="PRINTS" id="PR00099">
    <property type="entry name" value="CPSGATASE"/>
</dbReference>
<dbReference type="AlphaFoldDB" id="A0A6I6DIW0"/>
<evidence type="ECO:0000256" key="1">
    <source>
        <dbReference type="ARBA" id="ARBA00022962"/>
    </source>
</evidence>
<dbReference type="GO" id="GO:0000162">
    <property type="term" value="P:L-tryptophan biosynthetic process"/>
    <property type="evidence" value="ECO:0007669"/>
    <property type="project" value="TreeGrafter"/>
</dbReference>
<dbReference type="CDD" id="cd01743">
    <property type="entry name" value="GATase1_Anthranilate_Synthase"/>
    <property type="match status" value="1"/>
</dbReference>
<dbReference type="OrthoDB" id="9804328at2"/>
<dbReference type="SUPFAM" id="SSF52317">
    <property type="entry name" value="Class I glutamine amidotransferase-like"/>
    <property type="match status" value="1"/>
</dbReference>
<keyword evidence="4" id="KW-1185">Reference proteome</keyword>
<reference evidence="4" key="1">
    <citation type="journal article" date="2019" name="Microbiology">
        <title>Complete Genome Sequence of an Uncultured Bacterium of the Candidate Phylum Bipolaricaulota.</title>
        <authorList>
            <person name="Kadnikov V.V."/>
            <person name="Mardanov A.V."/>
            <person name="Beletsky A.V."/>
            <person name="Frank Y.A."/>
            <person name="Karnachuk O.V."/>
            <person name="Ravin N.V."/>
        </authorList>
    </citation>
    <scope>NUCLEOTIDE SEQUENCE [LARGE SCALE GENOMIC DNA]</scope>
</reference>
<dbReference type="PRINTS" id="PR00097">
    <property type="entry name" value="ANTSNTHASEII"/>
</dbReference>
<dbReference type="Proteomes" id="UP000426444">
    <property type="component" value="Chromosome"/>
</dbReference>